<sequence length="230" mass="25095">LRSDPHSGTAAPETFTETSFPPCCLLLPGVCGAEPAACGEQGGAVEPRLTRAEKELWGRTSSLAVPYRTGSVGDHTNVSLAQPGKRAFRSCRIPGSSDRPGPFASRSAPRIIVPQRSGTKFTITSFPCHVWGFYPRDIAITWLRDGRVRTESTYSPLQRNPDGTFNLTLTYTFTPMDWDRGSILTCRVSHAALVQPLQEAFALAVACKSLCRGNGGTHNRRQNKVNYQAK</sequence>
<reference evidence="3" key="2">
    <citation type="submission" date="2025-09" db="UniProtKB">
        <authorList>
            <consortium name="Ensembl"/>
        </authorList>
    </citation>
    <scope>IDENTIFICATION</scope>
</reference>
<proteinExistence type="predicted"/>
<dbReference type="InterPro" id="IPR050380">
    <property type="entry name" value="Immune_Resp_Modulators"/>
</dbReference>
<keyword evidence="4" id="KW-1185">Reference proteome</keyword>
<dbReference type="PROSITE" id="PS50835">
    <property type="entry name" value="IG_LIKE"/>
    <property type="match status" value="1"/>
</dbReference>
<dbReference type="GeneTree" id="ENSGT00950000185048"/>
<dbReference type="SMART" id="SM00407">
    <property type="entry name" value="IGc1"/>
    <property type="match status" value="1"/>
</dbReference>
<feature type="domain" description="Ig-like" evidence="2">
    <location>
        <begin position="102"/>
        <end position="202"/>
    </location>
</feature>
<dbReference type="InterPro" id="IPR013783">
    <property type="entry name" value="Ig-like_fold"/>
</dbReference>
<dbReference type="InterPro" id="IPR003597">
    <property type="entry name" value="Ig_C1-set"/>
</dbReference>
<dbReference type="AlphaFoldDB" id="A0A8C3FAM3"/>
<name>A0A8C3FAM3_CHRPI</name>
<evidence type="ECO:0000313" key="3">
    <source>
        <dbReference type="Ensembl" id="ENSCPBP00000005791.1"/>
    </source>
</evidence>
<dbReference type="InterPro" id="IPR007110">
    <property type="entry name" value="Ig-like_dom"/>
</dbReference>
<dbReference type="Gene3D" id="2.60.40.10">
    <property type="entry name" value="Immunoglobulins"/>
    <property type="match status" value="1"/>
</dbReference>
<evidence type="ECO:0000259" key="2">
    <source>
        <dbReference type="PROSITE" id="PS50835"/>
    </source>
</evidence>
<dbReference type="InterPro" id="IPR036179">
    <property type="entry name" value="Ig-like_dom_sf"/>
</dbReference>
<dbReference type="Ensembl" id="ENSCPBT00000007028.1">
    <property type="protein sequence ID" value="ENSCPBP00000005791.1"/>
    <property type="gene ID" value="ENSCPBG00000004611.1"/>
</dbReference>
<dbReference type="PANTHER" id="PTHR23411">
    <property type="entry name" value="TAPASIN"/>
    <property type="match status" value="1"/>
</dbReference>
<evidence type="ECO:0000256" key="1">
    <source>
        <dbReference type="ARBA" id="ARBA00023319"/>
    </source>
</evidence>
<dbReference type="SUPFAM" id="SSF48726">
    <property type="entry name" value="Immunoglobulin"/>
    <property type="match status" value="1"/>
</dbReference>
<keyword evidence="1" id="KW-0393">Immunoglobulin domain</keyword>
<accession>A0A8C3FAM3</accession>
<dbReference type="Pfam" id="PF07654">
    <property type="entry name" value="C1-set"/>
    <property type="match status" value="1"/>
</dbReference>
<evidence type="ECO:0000313" key="4">
    <source>
        <dbReference type="Proteomes" id="UP000694380"/>
    </source>
</evidence>
<dbReference type="CDD" id="cd00098">
    <property type="entry name" value="IgC1"/>
    <property type="match status" value="1"/>
</dbReference>
<dbReference type="Proteomes" id="UP000694380">
    <property type="component" value="Unplaced"/>
</dbReference>
<organism evidence="3 4">
    <name type="scientific">Chrysemys picta bellii</name>
    <name type="common">Western painted turtle</name>
    <name type="synonym">Emys bellii</name>
    <dbReference type="NCBI Taxonomy" id="8478"/>
    <lineage>
        <taxon>Eukaryota</taxon>
        <taxon>Metazoa</taxon>
        <taxon>Chordata</taxon>
        <taxon>Craniata</taxon>
        <taxon>Vertebrata</taxon>
        <taxon>Euteleostomi</taxon>
        <taxon>Archelosauria</taxon>
        <taxon>Testudinata</taxon>
        <taxon>Testudines</taxon>
        <taxon>Cryptodira</taxon>
        <taxon>Durocryptodira</taxon>
        <taxon>Testudinoidea</taxon>
        <taxon>Emydidae</taxon>
        <taxon>Chrysemys</taxon>
    </lineage>
</organism>
<protein>
    <recommendedName>
        <fullName evidence="2">Ig-like domain-containing protein</fullName>
    </recommendedName>
</protein>
<reference evidence="3" key="1">
    <citation type="submission" date="2025-08" db="UniProtKB">
        <authorList>
            <consortium name="Ensembl"/>
        </authorList>
    </citation>
    <scope>IDENTIFICATION</scope>
</reference>